<dbReference type="Gene3D" id="3.60.15.10">
    <property type="entry name" value="Ribonuclease Z/Hydroxyacylglutathione hydrolase-like"/>
    <property type="match status" value="1"/>
</dbReference>
<dbReference type="SUPFAM" id="SSF56281">
    <property type="entry name" value="Metallo-hydrolase/oxidoreductase"/>
    <property type="match status" value="1"/>
</dbReference>
<protein>
    <submittedName>
        <fullName evidence="3">Quinoprotein relay system zinc metallohydrolase 2</fullName>
    </submittedName>
</protein>
<evidence type="ECO:0000313" key="4">
    <source>
        <dbReference type="Proteomes" id="UP001203284"/>
    </source>
</evidence>
<organism evidence="3 4">
    <name type="scientific">Ancylobacter crimeensis</name>
    <dbReference type="NCBI Taxonomy" id="2579147"/>
    <lineage>
        <taxon>Bacteria</taxon>
        <taxon>Pseudomonadati</taxon>
        <taxon>Pseudomonadota</taxon>
        <taxon>Alphaproteobacteria</taxon>
        <taxon>Hyphomicrobiales</taxon>
        <taxon>Xanthobacteraceae</taxon>
        <taxon>Ancylobacter</taxon>
    </lineage>
</organism>
<dbReference type="InterPro" id="IPR036866">
    <property type="entry name" value="RibonucZ/Hydroxyglut_hydro"/>
</dbReference>
<dbReference type="InterPro" id="IPR001279">
    <property type="entry name" value="Metallo-B-lactamas"/>
</dbReference>
<dbReference type="NCBIfam" id="TIGR04559">
    <property type="entry name" value="SoxH_rel_PQQ_2"/>
    <property type="match status" value="1"/>
</dbReference>
<dbReference type="InterPro" id="IPR050855">
    <property type="entry name" value="NDM-1-like"/>
</dbReference>
<sequence>MNRTFPLPTRPLLTRRRALSLGVAGGFLASAPVLWPPCGCAFAAMPAEMTLKEVAPGLHVFSAPYELVGPGNGGAIANMAVVIGDDAAAIIDTGNSRLAGLRFAAAVKAVTDRPVRYVINTHMHPDHVLGNAAFVGADVRFVGHHKLPRALAARQDTYLDQVRRLLGAEGEGTQIVLPELLVEDRLTLDLGNRVLELEAHPTAHTDNDLSVRDARTGAWLLGDLLFVGHVPTLDGSLQGWLTVLEGLKKREASTAIPGHGPASVDWPNGGEAEWTYLDTLRTEVRRLIAEGVQMGKASEIAGRSQAGKWALFDEFAARNAIAAYHEFEWE</sequence>
<dbReference type="SMART" id="SM00849">
    <property type="entry name" value="Lactamase_B"/>
    <property type="match status" value="1"/>
</dbReference>
<dbReference type="PROSITE" id="PS51318">
    <property type="entry name" value="TAT"/>
    <property type="match status" value="1"/>
</dbReference>
<evidence type="ECO:0000313" key="3">
    <source>
        <dbReference type="EMBL" id="MCK0196285.1"/>
    </source>
</evidence>
<dbReference type="PANTHER" id="PTHR42951">
    <property type="entry name" value="METALLO-BETA-LACTAMASE DOMAIN-CONTAINING"/>
    <property type="match status" value="1"/>
</dbReference>
<dbReference type="RefSeq" id="WP_247027233.1">
    <property type="nucleotide sequence ID" value="NZ_JALKCH010000003.1"/>
</dbReference>
<dbReference type="CDD" id="cd16282">
    <property type="entry name" value="metallo-hydrolase-like_MBL-fold"/>
    <property type="match status" value="1"/>
</dbReference>
<keyword evidence="4" id="KW-1185">Reference proteome</keyword>
<gene>
    <name evidence="3" type="ORF">MWN34_05095</name>
</gene>
<dbReference type="EMBL" id="JALKCH010000003">
    <property type="protein sequence ID" value="MCK0196285.1"/>
    <property type="molecule type" value="Genomic_DNA"/>
</dbReference>
<reference evidence="3 4" key="1">
    <citation type="submission" date="2022-04" db="EMBL/GenBank/DDBJ databases">
        <authorList>
            <person name="Grouzdev D.S."/>
            <person name="Pantiukh K.S."/>
            <person name="Krutkina M.S."/>
        </authorList>
    </citation>
    <scope>NUCLEOTIDE SEQUENCE [LARGE SCALE GENOMIC DNA]</scope>
    <source>
        <strain evidence="3 4">6x-1</strain>
    </source>
</reference>
<comment type="similarity">
    <text evidence="1">Belongs to the metallo-beta-lactamase superfamily. Class-B beta-lactamase family.</text>
</comment>
<feature type="domain" description="Metallo-beta-lactamase" evidence="2">
    <location>
        <begin position="76"/>
        <end position="259"/>
    </location>
</feature>
<dbReference type="InterPro" id="IPR030829">
    <property type="entry name" value="SoxH-rel_PQQ_2"/>
</dbReference>
<name>A0ABT0D8L0_9HYPH</name>
<proteinExistence type="inferred from homology"/>
<dbReference type="PANTHER" id="PTHR42951:SF4">
    <property type="entry name" value="ACYL-COENZYME A THIOESTERASE MBLAC2"/>
    <property type="match status" value="1"/>
</dbReference>
<evidence type="ECO:0000259" key="2">
    <source>
        <dbReference type="SMART" id="SM00849"/>
    </source>
</evidence>
<dbReference type="Pfam" id="PF00753">
    <property type="entry name" value="Lactamase_B"/>
    <property type="match status" value="1"/>
</dbReference>
<dbReference type="InterPro" id="IPR006311">
    <property type="entry name" value="TAT_signal"/>
</dbReference>
<dbReference type="Proteomes" id="UP001203284">
    <property type="component" value="Unassembled WGS sequence"/>
</dbReference>
<accession>A0ABT0D8L0</accession>
<evidence type="ECO:0000256" key="1">
    <source>
        <dbReference type="ARBA" id="ARBA00005250"/>
    </source>
</evidence>
<comment type="caution">
    <text evidence="3">The sequence shown here is derived from an EMBL/GenBank/DDBJ whole genome shotgun (WGS) entry which is preliminary data.</text>
</comment>